<protein>
    <submittedName>
        <fullName evidence="1">Uncharacterized protein</fullName>
    </submittedName>
</protein>
<dbReference type="EMBL" id="JBFOLJ010000004">
    <property type="protein sequence ID" value="KAL2546214.1"/>
    <property type="molecule type" value="Genomic_DNA"/>
</dbReference>
<reference evidence="2" key="1">
    <citation type="submission" date="2024-07" db="EMBL/GenBank/DDBJ databases">
        <title>Two chromosome-level genome assemblies of Korean endemic species Abeliophyllum distichum and Forsythia ovata (Oleaceae).</title>
        <authorList>
            <person name="Jang H."/>
        </authorList>
    </citation>
    <scope>NUCLEOTIDE SEQUENCE [LARGE SCALE GENOMIC DNA]</scope>
</reference>
<dbReference type="Proteomes" id="UP001604277">
    <property type="component" value="Unassembled WGS sequence"/>
</dbReference>
<sequence>MSGKPLFDGFDGGELSADDLPILECRHMLNTEEIEAPLSVFNYDSGKTNGIHSSIVDRLSRKDQRKLEATGKREGLRREKSPLRLLEQAIAAKWPSRASQERKISPRWPLEQTGRGKTCSLPAIYFNTGCESSS</sequence>
<keyword evidence="2" id="KW-1185">Reference proteome</keyword>
<gene>
    <name evidence="1" type="ORF">Fot_15447</name>
</gene>
<proteinExistence type="predicted"/>
<evidence type="ECO:0000313" key="2">
    <source>
        <dbReference type="Proteomes" id="UP001604277"/>
    </source>
</evidence>
<comment type="caution">
    <text evidence="1">The sequence shown here is derived from an EMBL/GenBank/DDBJ whole genome shotgun (WGS) entry which is preliminary data.</text>
</comment>
<organism evidence="1 2">
    <name type="scientific">Forsythia ovata</name>
    <dbReference type="NCBI Taxonomy" id="205694"/>
    <lineage>
        <taxon>Eukaryota</taxon>
        <taxon>Viridiplantae</taxon>
        <taxon>Streptophyta</taxon>
        <taxon>Embryophyta</taxon>
        <taxon>Tracheophyta</taxon>
        <taxon>Spermatophyta</taxon>
        <taxon>Magnoliopsida</taxon>
        <taxon>eudicotyledons</taxon>
        <taxon>Gunneridae</taxon>
        <taxon>Pentapetalae</taxon>
        <taxon>asterids</taxon>
        <taxon>lamiids</taxon>
        <taxon>Lamiales</taxon>
        <taxon>Oleaceae</taxon>
        <taxon>Forsythieae</taxon>
        <taxon>Forsythia</taxon>
    </lineage>
</organism>
<name>A0ABD1W995_9LAMI</name>
<evidence type="ECO:0000313" key="1">
    <source>
        <dbReference type="EMBL" id="KAL2546214.1"/>
    </source>
</evidence>
<dbReference type="AlphaFoldDB" id="A0ABD1W995"/>
<accession>A0ABD1W995</accession>